<keyword evidence="2" id="KW-1185">Reference proteome</keyword>
<organism evidence="1 2">
    <name type="scientific">Araneus ventricosus</name>
    <name type="common">Orbweaver spider</name>
    <name type="synonym">Epeira ventricosa</name>
    <dbReference type="NCBI Taxonomy" id="182803"/>
    <lineage>
        <taxon>Eukaryota</taxon>
        <taxon>Metazoa</taxon>
        <taxon>Ecdysozoa</taxon>
        <taxon>Arthropoda</taxon>
        <taxon>Chelicerata</taxon>
        <taxon>Arachnida</taxon>
        <taxon>Araneae</taxon>
        <taxon>Araneomorphae</taxon>
        <taxon>Entelegynae</taxon>
        <taxon>Araneoidea</taxon>
        <taxon>Araneidae</taxon>
        <taxon>Araneus</taxon>
    </lineage>
</organism>
<reference evidence="1 2" key="1">
    <citation type="journal article" date="2019" name="Sci. Rep.">
        <title>Orb-weaving spider Araneus ventricosus genome elucidates the spidroin gene catalogue.</title>
        <authorList>
            <person name="Kono N."/>
            <person name="Nakamura H."/>
            <person name="Ohtoshi R."/>
            <person name="Moran D.A.P."/>
            <person name="Shinohara A."/>
            <person name="Yoshida Y."/>
            <person name="Fujiwara M."/>
            <person name="Mori M."/>
            <person name="Tomita M."/>
            <person name="Arakawa K."/>
        </authorList>
    </citation>
    <scope>NUCLEOTIDE SEQUENCE [LARGE SCALE GENOMIC DNA]</scope>
</reference>
<evidence type="ECO:0000313" key="1">
    <source>
        <dbReference type="EMBL" id="GBN49053.1"/>
    </source>
</evidence>
<comment type="caution">
    <text evidence="1">The sequence shown here is derived from an EMBL/GenBank/DDBJ whole genome shotgun (WGS) entry which is preliminary data.</text>
</comment>
<gene>
    <name evidence="1" type="ORF">AVEN_190174_1</name>
</gene>
<dbReference type="Proteomes" id="UP000499080">
    <property type="component" value="Unassembled WGS sequence"/>
</dbReference>
<proteinExistence type="predicted"/>
<sequence length="354" mass="41490">MIDIVRSICFEIRKWKKFHQDFFYDSHKEISLPDSAKLCWTTAGTTDYRKTVEELVCCDELNVLHRYALSCLYCLEDYIPLFWKELPEDDKELLYEENPTCPALHFCWLHTLKGEQTKLDHLLRTEDGNLTTFNQWAFEDSVENGNKTAAEYFFLKLTHEEREASLMRTAHSVLANTKLRILLEEIFSDLLCYLLSLMTPEQQMETIEARPIDVLLCFFDLSWQDLFLENAGLIWNFLPQSGYGKLLWKVEGGFETLDFYFTKRVKLVYDSHILGLIFTNGLEGRWHMVEVCLREAALSKEDGKRLKEAFAGILERSGNGKMVKGIFKRFFEFLDETDASADKRKKGQKRKLEN</sequence>
<dbReference type="EMBL" id="BGPR01010996">
    <property type="protein sequence ID" value="GBN49053.1"/>
    <property type="molecule type" value="Genomic_DNA"/>
</dbReference>
<dbReference type="AlphaFoldDB" id="A0A4Y2PDJ7"/>
<protein>
    <submittedName>
        <fullName evidence="1">Uncharacterized protein</fullName>
    </submittedName>
</protein>
<accession>A0A4Y2PDJ7</accession>
<name>A0A4Y2PDJ7_ARAVE</name>
<evidence type="ECO:0000313" key="2">
    <source>
        <dbReference type="Proteomes" id="UP000499080"/>
    </source>
</evidence>